<evidence type="ECO:0000256" key="1">
    <source>
        <dbReference type="SAM" id="Coils"/>
    </source>
</evidence>
<dbReference type="SUPFAM" id="SSF160527">
    <property type="entry name" value="V-type ATPase subunit E-like"/>
    <property type="match status" value="1"/>
</dbReference>
<organism evidence="2 3">
    <name type="scientific">bacterium (Candidatus Gribaldobacteria) CG10_big_fil_rev_8_21_14_0_10_41_12</name>
    <dbReference type="NCBI Taxonomy" id="2014277"/>
    <lineage>
        <taxon>Bacteria</taxon>
        <taxon>Candidatus Gribaldobacteria</taxon>
    </lineage>
</organism>
<reference evidence="3" key="1">
    <citation type="submission" date="2017-09" db="EMBL/GenBank/DDBJ databases">
        <title>Depth-based differentiation of microbial function through sediment-hosted aquifers and enrichment of novel symbionts in the deep terrestrial subsurface.</title>
        <authorList>
            <person name="Probst A.J."/>
            <person name="Ladd B."/>
            <person name="Jarett J.K."/>
            <person name="Geller-Mcgrath D.E."/>
            <person name="Sieber C.M.K."/>
            <person name="Emerson J.B."/>
            <person name="Anantharaman K."/>
            <person name="Thomas B.C."/>
            <person name="Malmstrom R."/>
            <person name="Stieglmeier M."/>
            <person name="Klingl A."/>
            <person name="Woyke T."/>
            <person name="Ryan C.M."/>
            <person name="Banfield J.F."/>
        </authorList>
    </citation>
    <scope>NUCLEOTIDE SEQUENCE [LARGE SCALE GENOMIC DNA]</scope>
</reference>
<name>A0A2H0UVZ8_9BACT</name>
<sequence length="182" mass="21364">MIDDILKAIDEKAEEQIAKILKEKEESFLALENDYDLATRKKQREQMDLALKRTTKEIEDFEKMLQIRLNFKMQEEKNRLIKEIYHEAEEKVTCLGETEFKKLIKYLASYLPHGKKGHISAGEKTAKVLRSFVDSEIRVENDLNEEGFIFKSHDVEIDLRISQAFSQLREAVNPELIKILFS</sequence>
<feature type="coiled-coil region" evidence="1">
    <location>
        <begin position="6"/>
        <end position="64"/>
    </location>
</feature>
<evidence type="ECO:0000313" key="3">
    <source>
        <dbReference type="Proteomes" id="UP000228906"/>
    </source>
</evidence>
<dbReference type="AlphaFoldDB" id="A0A2H0UVZ8"/>
<dbReference type="EMBL" id="PFAV01000063">
    <property type="protein sequence ID" value="PIR90983.1"/>
    <property type="molecule type" value="Genomic_DNA"/>
</dbReference>
<proteinExistence type="predicted"/>
<comment type="caution">
    <text evidence="2">The sequence shown here is derived from an EMBL/GenBank/DDBJ whole genome shotgun (WGS) entry which is preliminary data.</text>
</comment>
<evidence type="ECO:0008006" key="4">
    <source>
        <dbReference type="Google" id="ProtNLM"/>
    </source>
</evidence>
<dbReference type="Proteomes" id="UP000228906">
    <property type="component" value="Unassembled WGS sequence"/>
</dbReference>
<accession>A0A2H0UVZ8</accession>
<keyword evidence="1" id="KW-0175">Coiled coil</keyword>
<protein>
    <recommendedName>
        <fullName evidence="4">V-type ATP synthase subunit E</fullName>
    </recommendedName>
</protein>
<gene>
    <name evidence="2" type="ORF">COU03_03495</name>
</gene>
<evidence type="ECO:0000313" key="2">
    <source>
        <dbReference type="EMBL" id="PIR90983.1"/>
    </source>
</evidence>